<dbReference type="OrthoDB" id="660555at2759"/>
<protein>
    <submittedName>
        <fullName evidence="6">Pleckstrin (PH) domain-containing protein</fullName>
    </submittedName>
</protein>
<dbReference type="GO" id="GO:0005737">
    <property type="term" value="C:cytoplasm"/>
    <property type="evidence" value="ECO:0007669"/>
    <property type="project" value="TreeGrafter"/>
</dbReference>
<evidence type="ECO:0000259" key="4">
    <source>
        <dbReference type="PROSITE" id="PS50003"/>
    </source>
</evidence>
<reference evidence="6 7" key="1">
    <citation type="submission" date="2015-12" db="EMBL/GenBank/DDBJ databases">
        <title>Dictyostelia acquired genes for synthesis and detection of signals that induce cell-type specialization by lateral gene transfer from prokaryotes.</title>
        <authorList>
            <person name="Gloeckner G."/>
            <person name="Schaap P."/>
        </authorList>
    </citation>
    <scope>NUCLEOTIDE SEQUENCE [LARGE SCALE GENOMIC DNA]</scope>
    <source>
        <strain evidence="6 7">TK</strain>
    </source>
</reference>
<sequence length="947" mass="108274">MISDNSEIDDHNPPSISSSTLELSPNNSTSSRRHKLQLRINSKDLEYDTDGGSVKRQNNHSSSDDSHSSGGFLKKLHHIKGGLSVMAHHPHLDMEKSFNDLKQKLFHGKGIKKLKSISKRRRQRKKSSQNALRKKLGKLMNSRWAMIIMLLATIYLLFIDDFMLATGAPDDHVSFTVVSSLKIVVFIIFVVDLFFSIYVQRLFYVLSFYFPIDLISMASLIPDIISFIFGISSITHAMNSLSISRTARVARIASRLSRISKIINFFNLLQCSARVEDKSNSSNLVQASVEPSSIGKQLLSKTSHKVMLMALLIVLVTVLTNPQFDTEHYNASLLALFVESPNATATLSQYLTYSNAVDILYLKINNTLLYETSEDVSIWFYSYIERYSTDSKANEIWVSNRDNEMYLAALAICLTVCLIIILLVGILLVSRDFQLLVIKPIERMISLIKKISSMDRGHDSEYDSETDDYSSIDNDGINMTDTTDLEGQFYSEGETESYDGYHDEPETNIIVELLNDIALKKHDIQQKEKTVIEVHAQIRSGFDLLGPAIKSWLARKAFVAEQKKYSHRARIIKELIQTEQTLVSSLNTCIEEYLIPLRVQEKPLLTMDQLNEIFCNIEVIHEFNKGFLKLLDEKFNNWTTNHSISDVFQYLLDGAADVYAQYVNNYNAALKIYEECKKDEKFLEHVQDVRDNKTKGFDLVFYLIMPIQRMPRYVMLLEDLHKHTHNDHHDRENIENTVRQLKKLTVVLNERKRDAENKSTIRDIYMQLVPPEPDILSPGNALLVRSKLKQDSEKYIFFLFQNGLLKTEEKDNELHVIKYIPIKDSTSLTLTPLQECPSMKIHNAFQLKIDQEMILLFAKTPEIRTEWVNAIGLCTKVQHQRTKSTQFMQSRKLSISRNSISSQHSPNMSSSRLSVTASNKSGFGLSSSNLSATFNNSNNNNNNNNNK</sequence>
<keyword evidence="3" id="KW-0472">Membrane</keyword>
<feature type="transmembrane region" description="Helical" evidence="3">
    <location>
        <begin position="227"/>
        <end position="247"/>
    </location>
</feature>
<keyword evidence="1" id="KW-0175">Coiled coil</keyword>
<dbReference type="CDD" id="cd00160">
    <property type="entry name" value="RhoGEF"/>
    <property type="match status" value="1"/>
</dbReference>
<feature type="region of interest" description="Disordered" evidence="2">
    <location>
        <begin position="888"/>
        <end position="915"/>
    </location>
</feature>
<dbReference type="SUPFAM" id="SSF48065">
    <property type="entry name" value="DBL homology domain (DH-domain)"/>
    <property type="match status" value="1"/>
</dbReference>
<dbReference type="InterPro" id="IPR001849">
    <property type="entry name" value="PH_domain"/>
</dbReference>
<dbReference type="Gene3D" id="1.20.900.10">
    <property type="entry name" value="Dbl homology (DH) domain"/>
    <property type="match status" value="1"/>
</dbReference>
<evidence type="ECO:0000313" key="6">
    <source>
        <dbReference type="EMBL" id="KYQ91906.1"/>
    </source>
</evidence>
<dbReference type="InterPro" id="IPR035899">
    <property type="entry name" value="DBL_dom_sf"/>
</dbReference>
<keyword evidence="3" id="KW-0812">Transmembrane</keyword>
<comment type="caution">
    <text evidence="6">The sequence shown here is derived from an EMBL/GenBank/DDBJ whole genome shotgun (WGS) entry which is preliminary data.</text>
</comment>
<feature type="transmembrane region" description="Helical" evidence="3">
    <location>
        <begin position="405"/>
        <end position="429"/>
    </location>
</feature>
<dbReference type="Pfam" id="PF00169">
    <property type="entry name" value="PH"/>
    <property type="match status" value="1"/>
</dbReference>
<dbReference type="Pfam" id="PF00621">
    <property type="entry name" value="RhoGEF"/>
    <property type="match status" value="1"/>
</dbReference>
<keyword evidence="7" id="KW-1185">Reference proteome</keyword>
<name>A0A151ZD79_TIELA</name>
<evidence type="ECO:0000256" key="2">
    <source>
        <dbReference type="SAM" id="MobiDB-lite"/>
    </source>
</evidence>
<dbReference type="InParanoid" id="A0A151ZD79"/>
<feature type="domain" description="DH" evidence="5">
    <location>
        <begin position="567"/>
        <end position="751"/>
    </location>
</feature>
<feature type="region of interest" description="Disordered" evidence="2">
    <location>
        <begin position="1"/>
        <end position="71"/>
    </location>
</feature>
<dbReference type="OMA" id="KPIERMI"/>
<dbReference type="SMART" id="SM00325">
    <property type="entry name" value="RhoGEF"/>
    <property type="match status" value="1"/>
</dbReference>
<feature type="coiled-coil region" evidence="1">
    <location>
        <begin position="731"/>
        <end position="758"/>
    </location>
</feature>
<keyword evidence="3" id="KW-1133">Transmembrane helix</keyword>
<dbReference type="SMART" id="SM00233">
    <property type="entry name" value="PH"/>
    <property type="match status" value="1"/>
</dbReference>
<organism evidence="6 7">
    <name type="scientific">Tieghemostelium lacteum</name>
    <name type="common">Slime mold</name>
    <name type="synonym">Dictyostelium lacteum</name>
    <dbReference type="NCBI Taxonomy" id="361077"/>
    <lineage>
        <taxon>Eukaryota</taxon>
        <taxon>Amoebozoa</taxon>
        <taxon>Evosea</taxon>
        <taxon>Eumycetozoa</taxon>
        <taxon>Dictyostelia</taxon>
        <taxon>Dictyosteliales</taxon>
        <taxon>Raperosteliaceae</taxon>
        <taxon>Tieghemostelium</taxon>
    </lineage>
</organism>
<feature type="domain" description="PH" evidence="4">
    <location>
        <begin position="774"/>
        <end position="876"/>
    </location>
</feature>
<dbReference type="InterPro" id="IPR011993">
    <property type="entry name" value="PH-like_dom_sf"/>
</dbReference>
<dbReference type="FunCoup" id="A0A151ZD79">
    <property type="interactions" value="578"/>
</dbReference>
<dbReference type="EMBL" id="LODT01000032">
    <property type="protein sequence ID" value="KYQ91906.1"/>
    <property type="molecule type" value="Genomic_DNA"/>
</dbReference>
<dbReference type="GO" id="GO:0005085">
    <property type="term" value="F:guanyl-nucleotide exchange factor activity"/>
    <property type="evidence" value="ECO:0007669"/>
    <property type="project" value="InterPro"/>
</dbReference>
<dbReference type="Gene3D" id="2.30.29.30">
    <property type="entry name" value="Pleckstrin-homology domain (PH domain)/Phosphotyrosine-binding domain (PTB)"/>
    <property type="match status" value="1"/>
</dbReference>
<evidence type="ECO:0000259" key="5">
    <source>
        <dbReference type="PROSITE" id="PS50010"/>
    </source>
</evidence>
<evidence type="ECO:0000256" key="3">
    <source>
        <dbReference type="SAM" id="Phobius"/>
    </source>
</evidence>
<dbReference type="PROSITE" id="PS50010">
    <property type="entry name" value="DH_2"/>
    <property type="match status" value="1"/>
</dbReference>
<gene>
    <name evidence="6" type="ORF">DLAC_07142</name>
</gene>
<dbReference type="InterPro" id="IPR000219">
    <property type="entry name" value="DH_dom"/>
</dbReference>
<evidence type="ECO:0000313" key="7">
    <source>
        <dbReference type="Proteomes" id="UP000076078"/>
    </source>
</evidence>
<accession>A0A151ZD79</accession>
<dbReference type="CDD" id="cd00821">
    <property type="entry name" value="PH"/>
    <property type="match status" value="1"/>
</dbReference>
<dbReference type="SUPFAM" id="SSF50729">
    <property type="entry name" value="PH domain-like"/>
    <property type="match status" value="1"/>
</dbReference>
<feature type="compositionally biased region" description="Low complexity" evidence="2">
    <location>
        <begin position="890"/>
        <end position="905"/>
    </location>
</feature>
<proteinExistence type="predicted"/>
<dbReference type="PROSITE" id="PS50003">
    <property type="entry name" value="PH_DOMAIN"/>
    <property type="match status" value="1"/>
</dbReference>
<feature type="transmembrane region" description="Helical" evidence="3">
    <location>
        <begin position="202"/>
        <end position="221"/>
    </location>
</feature>
<feature type="transmembrane region" description="Helical" evidence="3">
    <location>
        <begin position="144"/>
        <end position="167"/>
    </location>
</feature>
<feature type="compositionally biased region" description="Polar residues" evidence="2">
    <location>
        <begin position="906"/>
        <end position="915"/>
    </location>
</feature>
<feature type="compositionally biased region" description="Polar residues" evidence="2">
    <location>
        <begin position="14"/>
        <end position="30"/>
    </location>
</feature>
<dbReference type="InterPro" id="IPR051092">
    <property type="entry name" value="FYVE_RhoGEF_PH"/>
</dbReference>
<dbReference type="PANTHER" id="PTHR12673:SF159">
    <property type="entry name" value="LD03170P"/>
    <property type="match status" value="1"/>
</dbReference>
<dbReference type="Proteomes" id="UP000076078">
    <property type="component" value="Unassembled WGS sequence"/>
</dbReference>
<evidence type="ECO:0000256" key="1">
    <source>
        <dbReference type="SAM" id="Coils"/>
    </source>
</evidence>
<dbReference type="PANTHER" id="PTHR12673">
    <property type="entry name" value="FACIOGENITAL DYSPLASIA PROTEIN"/>
    <property type="match status" value="1"/>
</dbReference>
<dbReference type="AlphaFoldDB" id="A0A151ZD79"/>
<feature type="transmembrane region" description="Helical" evidence="3">
    <location>
        <begin position="173"/>
        <end position="195"/>
    </location>
</feature>